<comment type="similarity">
    <text evidence="2">Belongs to the FAD-binding monooxygenase family.</text>
</comment>
<keyword evidence="7" id="KW-0503">Monooxygenase</keyword>
<comment type="caution">
    <text evidence="8">The sequence shown here is derived from an EMBL/GenBank/DDBJ whole genome shotgun (WGS) entry which is preliminary data.</text>
</comment>
<sequence>MTNPQIQTASAHFDVVIVGSGFSGLLCASYLTEAGIDNVRVFEMTPSVGGVWSNGGVGAYPGAACDVPAYTYLPFLDRTGFIPSKKYVSQPEISGYAELLVDHTGIRDKIRFSRKVVDMTYIGDQQKVWQVTTIDTATGAPTEIVTCTHIVTANGPLSSPRLPEIPGMADFKGESFHTAKWDQSAVLKGKRVGVVGTGASAAQVITSIADEVASLTVFQRTATWCLLRDDEPTPPELTEKFRAGGYGETLRYVDWKGELPPAEVAFSFEDLHDETKNAAICAQITARLNSEVDDPEIAKLLTPDYPFFCKRALFIDDYYSTFNKPNVTLVNDNGGVVGVNETGLQIASGDTFDLDVIIYATGFDSNFIPFRIAGRNGTTLADKFGANEANNFQMTTPHSLWGVHVDEMPNLYMMIGPQSLNPVTNVTLLCEQQSQYITDLIKKMQAAGHTEVEPTTQAVGAWTDLCNSTSEGKVWLRCNNWYMKTTKTDAKAGREVSAGMWMASYADYLQHVLGERGGSQDELLQFS</sequence>
<keyword evidence="3" id="KW-0285">Flavoprotein</keyword>
<dbReference type="SUPFAM" id="SSF51905">
    <property type="entry name" value="FAD/NAD(P)-binding domain"/>
    <property type="match status" value="1"/>
</dbReference>
<gene>
    <name evidence="8" type="ORF">HQ497_03625</name>
</gene>
<dbReference type="PANTHER" id="PTHR43098:SF3">
    <property type="entry name" value="L-ORNITHINE N(5)-MONOOXYGENASE-RELATED"/>
    <property type="match status" value="1"/>
</dbReference>
<protein>
    <submittedName>
        <fullName evidence="8">NAD(P)/FAD-dependent oxidoreductase</fullName>
    </submittedName>
</protein>
<keyword evidence="4" id="KW-0274">FAD</keyword>
<evidence type="ECO:0000256" key="1">
    <source>
        <dbReference type="ARBA" id="ARBA00001974"/>
    </source>
</evidence>
<dbReference type="Proteomes" id="UP000754644">
    <property type="component" value="Unassembled WGS sequence"/>
</dbReference>
<evidence type="ECO:0000256" key="6">
    <source>
        <dbReference type="ARBA" id="ARBA00023002"/>
    </source>
</evidence>
<organism evidence="8 9">
    <name type="scientific">SAR86 cluster bacterium</name>
    <dbReference type="NCBI Taxonomy" id="2030880"/>
    <lineage>
        <taxon>Bacteria</taxon>
        <taxon>Pseudomonadati</taxon>
        <taxon>Pseudomonadota</taxon>
        <taxon>Gammaproteobacteria</taxon>
        <taxon>SAR86 cluster</taxon>
    </lineage>
</organism>
<keyword evidence="6" id="KW-0560">Oxidoreductase</keyword>
<evidence type="ECO:0000256" key="7">
    <source>
        <dbReference type="ARBA" id="ARBA00023033"/>
    </source>
</evidence>
<dbReference type="InterPro" id="IPR036188">
    <property type="entry name" value="FAD/NAD-bd_sf"/>
</dbReference>
<keyword evidence="5" id="KW-0521">NADP</keyword>
<dbReference type="PANTHER" id="PTHR43098">
    <property type="entry name" value="L-ORNITHINE N(5)-MONOOXYGENASE-RELATED"/>
    <property type="match status" value="1"/>
</dbReference>
<dbReference type="InterPro" id="IPR050775">
    <property type="entry name" value="FAD-binding_Monooxygenases"/>
</dbReference>
<name>A0A972VY00_9GAMM</name>
<dbReference type="InterPro" id="IPR020946">
    <property type="entry name" value="Flavin_mOase-like"/>
</dbReference>
<dbReference type="GO" id="GO:0050660">
    <property type="term" value="F:flavin adenine dinucleotide binding"/>
    <property type="evidence" value="ECO:0007669"/>
    <property type="project" value="InterPro"/>
</dbReference>
<evidence type="ECO:0000313" key="9">
    <source>
        <dbReference type="Proteomes" id="UP000754644"/>
    </source>
</evidence>
<evidence type="ECO:0000313" key="8">
    <source>
        <dbReference type="EMBL" id="NQV64435.1"/>
    </source>
</evidence>
<accession>A0A972VY00</accession>
<dbReference type="GO" id="GO:0050661">
    <property type="term" value="F:NADP binding"/>
    <property type="evidence" value="ECO:0007669"/>
    <property type="project" value="InterPro"/>
</dbReference>
<dbReference type="AlphaFoldDB" id="A0A972VY00"/>
<dbReference type="EMBL" id="JABMOJ010000130">
    <property type="protein sequence ID" value="NQV64435.1"/>
    <property type="molecule type" value="Genomic_DNA"/>
</dbReference>
<evidence type="ECO:0000256" key="4">
    <source>
        <dbReference type="ARBA" id="ARBA00022827"/>
    </source>
</evidence>
<reference evidence="8" key="1">
    <citation type="submission" date="2020-05" db="EMBL/GenBank/DDBJ databases">
        <title>Sulfur intermediates as new biogeochemical hubs in an aquatic model microbial ecosystem.</title>
        <authorList>
            <person name="Vigneron A."/>
        </authorList>
    </citation>
    <scope>NUCLEOTIDE SEQUENCE</scope>
    <source>
        <strain evidence="8">Bin.250</strain>
    </source>
</reference>
<dbReference type="GO" id="GO:0004499">
    <property type="term" value="F:N,N-dimethylaniline monooxygenase activity"/>
    <property type="evidence" value="ECO:0007669"/>
    <property type="project" value="InterPro"/>
</dbReference>
<dbReference type="Gene3D" id="3.50.50.60">
    <property type="entry name" value="FAD/NAD(P)-binding domain"/>
    <property type="match status" value="2"/>
</dbReference>
<evidence type="ECO:0000256" key="3">
    <source>
        <dbReference type="ARBA" id="ARBA00022630"/>
    </source>
</evidence>
<dbReference type="PRINTS" id="PR00420">
    <property type="entry name" value="RNGMNOXGNASE"/>
</dbReference>
<evidence type="ECO:0000256" key="5">
    <source>
        <dbReference type="ARBA" id="ARBA00022857"/>
    </source>
</evidence>
<evidence type="ECO:0000256" key="2">
    <source>
        <dbReference type="ARBA" id="ARBA00010139"/>
    </source>
</evidence>
<proteinExistence type="inferred from homology"/>
<dbReference type="Pfam" id="PF00743">
    <property type="entry name" value="FMO-like"/>
    <property type="match status" value="1"/>
</dbReference>
<comment type="cofactor">
    <cofactor evidence="1">
        <name>FAD</name>
        <dbReference type="ChEBI" id="CHEBI:57692"/>
    </cofactor>
</comment>